<dbReference type="CDD" id="cd00054">
    <property type="entry name" value="EGF_CA"/>
    <property type="match status" value="1"/>
</dbReference>
<feature type="domain" description="EGF-like" evidence="9">
    <location>
        <begin position="24"/>
        <end position="63"/>
    </location>
</feature>
<dbReference type="Proteomes" id="UP001497497">
    <property type="component" value="Unassembled WGS sequence"/>
</dbReference>
<keyword evidence="2" id="KW-0964">Secreted</keyword>
<dbReference type="InterPro" id="IPR049883">
    <property type="entry name" value="NOTCH1_EGF-like"/>
</dbReference>
<accession>A0AAV2HA69</accession>
<gene>
    <name evidence="10" type="ORF">GSLYS_00003306001</name>
</gene>
<evidence type="ECO:0000313" key="10">
    <source>
        <dbReference type="EMBL" id="CAL1529151.1"/>
    </source>
</evidence>
<dbReference type="EMBL" id="CAXITT010000043">
    <property type="protein sequence ID" value="CAL1529151.1"/>
    <property type="molecule type" value="Genomic_DNA"/>
</dbReference>
<dbReference type="PROSITE" id="PS00010">
    <property type="entry name" value="ASX_HYDROXYL"/>
    <property type="match status" value="2"/>
</dbReference>
<evidence type="ECO:0000256" key="7">
    <source>
        <dbReference type="ARBA" id="ARBA00023180"/>
    </source>
</evidence>
<keyword evidence="4" id="KW-0732">Signal</keyword>
<dbReference type="PROSITE" id="PS50026">
    <property type="entry name" value="EGF_3"/>
    <property type="match status" value="2"/>
</dbReference>
<feature type="non-terminal residue" evidence="10">
    <location>
        <position position="1"/>
    </location>
</feature>
<dbReference type="InterPro" id="IPR018097">
    <property type="entry name" value="EGF_Ca-bd_CS"/>
</dbReference>
<dbReference type="InterPro" id="IPR000742">
    <property type="entry name" value="EGF"/>
</dbReference>
<name>A0AAV2HA69_LYMST</name>
<evidence type="ECO:0000256" key="4">
    <source>
        <dbReference type="ARBA" id="ARBA00022729"/>
    </source>
</evidence>
<dbReference type="PANTHER" id="PTHR24040:SF13">
    <property type="entry name" value="FIBROPELLIN-1"/>
    <property type="match status" value="1"/>
</dbReference>
<dbReference type="Gene3D" id="2.10.25.10">
    <property type="entry name" value="Laminin"/>
    <property type="match status" value="2"/>
</dbReference>
<evidence type="ECO:0000256" key="5">
    <source>
        <dbReference type="ARBA" id="ARBA00022737"/>
    </source>
</evidence>
<dbReference type="GO" id="GO:0005576">
    <property type="term" value="C:extracellular region"/>
    <property type="evidence" value="ECO:0007669"/>
    <property type="project" value="UniProtKB-SubCell"/>
</dbReference>
<dbReference type="AlphaFoldDB" id="A0AAV2HA69"/>
<feature type="domain" description="EGF-like" evidence="9">
    <location>
        <begin position="64"/>
        <end position="105"/>
    </location>
</feature>
<organism evidence="10 11">
    <name type="scientific">Lymnaea stagnalis</name>
    <name type="common">Great pond snail</name>
    <name type="synonym">Helix stagnalis</name>
    <dbReference type="NCBI Taxonomy" id="6523"/>
    <lineage>
        <taxon>Eukaryota</taxon>
        <taxon>Metazoa</taxon>
        <taxon>Spiralia</taxon>
        <taxon>Lophotrochozoa</taxon>
        <taxon>Mollusca</taxon>
        <taxon>Gastropoda</taxon>
        <taxon>Heterobranchia</taxon>
        <taxon>Euthyneura</taxon>
        <taxon>Panpulmonata</taxon>
        <taxon>Hygrophila</taxon>
        <taxon>Lymnaeoidea</taxon>
        <taxon>Lymnaeidae</taxon>
        <taxon>Lymnaea</taxon>
    </lineage>
</organism>
<keyword evidence="3 8" id="KW-0245">EGF-like domain</keyword>
<proteinExistence type="predicted"/>
<evidence type="ECO:0000256" key="6">
    <source>
        <dbReference type="ARBA" id="ARBA00023157"/>
    </source>
</evidence>
<keyword evidence="7" id="KW-0325">Glycoprotein</keyword>
<dbReference type="GO" id="GO:0005509">
    <property type="term" value="F:calcium ion binding"/>
    <property type="evidence" value="ECO:0007669"/>
    <property type="project" value="InterPro"/>
</dbReference>
<evidence type="ECO:0000256" key="8">
    <source>
        <dbReference type="PROSITE-ProRule" id="PRU00076"/>
    </source>
</evidence>
<comment type="caution">
    <text evidence="8">Lacks conserved residue(s) required for the propagation of feature annotation.</text>
</comment>
<protein>
    <recommendedName>
        <fullName evidence="9">EGF-like domain-containing protein</fullName>
    </recommendedName>
</protein>
<dbReference type="PANTHER" id="PTHR24040">
    <property type="entry name" value="LAMININ G-LIKE DOMAIN-CONTAINING PROTEIN"/>
    <property type="match status" value="1"/>
</dbReference>
<keyword evidence="11" id="KW-1185">Reference proteome</keyword>
<feature type="non-terminal residue" evidence="10">
    <location>
        <position position="120"/>
    </location>
</feature>
<sequence length="120" mass="13013">AIRCDNVKGCICQSGWRGTNCEQDVDECAVVGTCRPDQICVNTNGAFICRCPDGYTESNQTCSNVNECFNPSLNNCTQRESCIDVPGTYLCVCRGGYFRANNLCQDIDECSSGISGCSHL</sequence>
<evidence type="ECO:0000259" key="9">
    <source>
        <dbReference type="PROSITE" id="PS50026"/>
    </source>
</evidence>
<comment type="subcellular location">
    <subcellularLocation>
        <location evidence="1">Secreted</location>
    </subcellularLocation>
</comment>
<dbReference type="SMART" id="SM00179">
    <property type="entry name" value="EGF_CA"/>
    <property type="match status" value="2"/>
</dbReference>
<dbReference type="InterPro" id="IPR001881">
    <property type="entry name" value="EGF-like_Ca-bd_dom"/>
</dbReference>
<dbReference type="PROSITE" id="PS01186">
    <property type="entry name" value="EGF_2"/>
    <property type="match status" value="3"/>
</dbReference>
<evidence type="ECO:0000313" key="11">
    <source>
        <dbReference type="Proteomes" id="UP001497497"/>
    </source>
</evidence>
<comment type="caution">
    <text evidence="10">The sequence shown here is derived from an EMBL/GenBank/DDBJ whole genome shotgun (WGS) entry which is preliminary data.</text>
</comment>
<evidence type="ECO:0000256" key="2">
    <source>
        <dbReference type="ARBA" id="ARBA00022525"/>
    </source>
</evidence>
<dbReference type="SUPFAM" id="SSF57184">
    <property type="entry name" value="Growth factor receptor domain"/>
    <property type="match status" value="1"/>
</dbReference>
<dbReference type="InterPro" id="IPR051145">
    <property type="entry name" value="GAS-SHBG-PROS"/>
</dbReference>
<reference evidence="10 11" key="1">
    <citation type="submission" date="2024-04" db="EMBL/GenBank/DDBJ databases">
        <authorList>
            <consortium name="Genoscope - CEA"/>
            <person name="William W."/>
        </authorList>
    </citation>
    <scope>NUCLEOTIDE SEQUENCE [LARGE SCALE GENOMIC DNA]</scope>
</reference>
<dbReference type="PROSITE" id="PS00022">
    <property type="entry name" value="EGF_1"/>
    <property type="match status" value="1"/>
</dbReference>
<evidence type="ECO:0000256" key="1">
    <source>
        <dbReference type="ARBA" id="ARBA00004613"/>
    </source>
</evidence>
<dbReference type="FunFam" id="2.10.25.10:FF:000038">
    <property type="entry name" value="Fibrillin 2"/>
    <property type="match status" value="1"/>
</dbReference>
<dbReference type="SMART" id="SM00181">
    <property type="entry name" value="EGF"/>
    <property type="match status" value="2"/>
</dbReference>
<dbReference type="InterPro" id="IPR009030">
    <property type="entry name" value="Growth_fac_rcpt_cys_sf"/>
</dbReference>
<dbReference type="Pfam" id="PF07645">
    <property type="entry name" value="EGF_CA"/>
    <property type="match status" value="2"/>
</dbReference>
<dbReference type="InterPro" id="IPR000152">
    <property type="entry name" value="EGF-type_Asp/Asn_hydroxyl_site"/>
</dbReference>
<keyword evidence="6" id="KW-1015">Disulfide bond</keyword>
<evidence type="ECO:0000256" key="3">
    <source>
        <dbReference type="ARBA" id="ARBA00022536"/>
    </source>
</evidence>
<keyword evidence="5" id="KW-0677">Repeat</keyword>
<dbReference type="PROSITE" id="PS01187">
    <property type="entry name" value="EGF_CA"/>
    <property type="match status" value="2"/>
</dbReference>